<accession>A0AAN9FBM6</accession>
<feature type="domain" description="PPM-type phosphatase" evidence="9">
    <location>
        <begin position="51"/>
        <end position="190"/>
    </location>
</feature>
<keyword evidence="8" id="KW-0464">Manganese</keyword>
<keyword evidence="5" id="KW-0378">Hydrolase</keyword>
<evidence type="ECO:0000256" key="2">
    <source>
        <dbReference type="ARBA" id="ARBA00001946"/>
    </source>
</evidence>
<keyword evidence="4" id="KW-0479">Metal-binding</keyword>
<dbReference type="EC" id="3.1.3.16" evidence="3"/>
<proteinExistence type="predicted"/>
<protein>
    <recommendedName>
        <fullName evidence="3">protein-serine/threonine phosphatase</fullName>
        <ecNumber evidence="3">3.1.3.16</ecNumber>
    </recommendedName>
</protein>
<evidence type="ECO:0000256" key="1">
    <source>
        <dbReference type="ARBA" id="ARBA00001936"/>
    </source>
</evidence>
<dbReference type="GO" id="GO:0004722">
    <property type="term" value="F:protein serine/threonine phosphatase activity"/>
    <property type="evidence" value="ECO:0007669"/>
    <property type="project" value="UniProtKB-EC"/>
</dbReference>
<gene>
    <name evidence="10" type="ORF">RJT34_29000</name>
</gene>
<dbReference type="PROSITE" id="PS51746">
    <property type="entry name" value="PPM_2"/>
    <property type="match status" value="1"/>
</dbReference>
<keyword evidence="7" id="KW-0904">Protein phosphatase</keyword>
<dbReference type="Gene3D" id="3.60.40.10">
    <property type="entry name" value="PPM-type phosphatase domain"/>
    <property type="match status" value="1"/>
</dbReference>
<evidence type="ECO:0000313" key="11">
    <source>
        <dbReference type="Proteomes" id="UP001359559"/>
    </source>
</evidence>
<dbReference type="AlphaFoldDB" id="A0AAN9FBM6"/>
<dbReference type="EMBL" id="JAYKXN010000007">
    <property type="protein sequence ID" value="KAK7272419.1"/>
    <property type="molecule type" value="Genomic_DNA"/>
</dbReference>
<evidence type="ECO:0000256" key="6">
    <source>
        <dbReference type="ARBA" id="ARBA00022842"/>
    </source>
</evidence>
<keyword evidence="11" id="KW-1185">Reference proteome</keyword>
<evidence type="ECO:0000313" key="10">
    <source>
        <dbReference type="EMBL" id="KAK7272419.1"/>
    </source>
</evidence>
<dbReference type="PANTHER" id="PTHR47992">
    <property type="entry name" value="PROTEIN PHOSPHATASE"/>
    <property type="match status" value="1"/>
</dbReference>
<dbReference type="InterPro" id="IPR000222">
    <property type="entry name" value="PP2C_BS"/>
</dbReference>
<dbReference type="InterPro" id="IPR015655">
    <property type="entry name" value="PP2C"/>
</dbReference>
<dbReference type="InterPro" id="IPR036457">
    <property type="entry name" value="PPM-type-like_dom_sf"/>
</dbReference>
<evidence type="ECO:0000256" key="4">
    <source>
        <dbReference type="ARBA" id="ARBA00022723"/>
    </source>
</evidence>
<reference evidence="10 11" key="1">
    <citation type="submission" date="2024-01" db="EMBL/GenBank/DDBJ databases">
        <title>The genomes of 5 underutilized Papilionoideae crops provide insights into root nodulation and disease resistance.</title>
        <authorList>
            <person name="Yuan L."/>
        </authorList>
    </citation>
    <scope>NUCLEOTIDE SEQUENCE [LARGE SCALE GENOMIC DNA]</scope>
    <source>
        <strain evidence="10">LY-2023</strain>
        <tissue evidence="10">Leaf</tissue>
    </source>
</reference>
<evidence type="ECO:0000256" key="8">
    <source>
        <dbReference type="ARBA" id="ARBA00023211"/>
    </source>
</evidence>
<sequence length="190" mass="20860">MFSWVCRCCSSSFRRFPDISDSDDEGSSSSSNADPFVWRRGLDKHSSGEFLVAVVQANGVIKDHSQFEIGSDAFFVGVYDGHGGPDASQYVSNNLFQNLISRAQDDMNISEETIRSAFAATEDGFMTVVRRGFEIKPMIAEVGSCVLVGVIWKGSLYPASCVETYTTGSSNKINAEQLTSNHKASREEIR</sequence>
<evidence type="ECO:0000256" key="3">
    <source>
        <dbReference type="ARBA" id="ARBA00013081"/>
    </source>
</evidence>
<evidence type="ECO:0000256" key="5">
    <source>
        <dbReference type="ARBA" id="ARBA00022801"/>
    </source>
</evidence>
<comment type="cofactor">
    <cofactor evidence="2">
        <name>Mg(2+)</name>
        <dbReference type="ChEBI" id="CHEBI:18420"/>
    </cofactor>
</comment>
<dbReference type="GO" id="GO:0046872">
    <property type="term" value="F:metal ion binding"/>
    <property type="evidence" value="ECO:0007669"/>
    <property type="project" value="UniProtKB-KW"/>
</dbReference>
<dbReference type="SUPFAM" id="SSF81606">
    <property type="entry name" value="PP2C-like"/>
    <property type="match status" value="1"/>
</dbReference>
<dbReference type="Pfam" id="PF00481">
    <property type="entry name" value="PP2C"/>
    <property type="match status" value="1"/>
</dbReference>
<evidence type="ECO:0000256" key="7">
    <source>
        <dbReference type="ARBA" id="ARBA00022912"/>
    </source>
</evidence>
<dbReference type="InterPro" id="IPR001932">
    <property type="entry name" value="PPM-type_phosphatase-like_dom"/>
</dbReference>
<evidence type="ECO:0000259" key="9">
    <source>
        <dbReference type="PROSITE" id="PS51746"/>
    </source>
</evidence>
<comment type="cofactor">
    <cofactor evidence="1">
        <name>Mn(2+)</name>
        <dbReference type="ChEBI" id="CHEBI:29035"/>
    </cofactor>
</comment>
<keyword evidence="6" id="KW-0460">Magnesium</keyword>
<dbReference type="Proteomes" id="UP001359559">
    <property type="component" value="Unassembled WGS sequence"/>
</dbReference>
<comment type="caution">
    <text evidence="10">The sequence shown here is derived from an EMBL/GenBank/DDBJ whole genome shotgun (WGS) entry which is preliminary data.</text>
</comment>
<name>A0AAN9FBM6_CLITE</name>
<dbReference type="PROSITE" id="PS01032">
    <property type="entry name" value="PPM_1"/>
    <property type="match status" value="1"/>
</dbReference>
<organism evidence="10 11">
    <name type="scientific">Clitoria ternatea</name>
    <name type="common">Butterfly pea</name>
    <dbReference type="NCBI Taxonomy" id="43366"/>
    <lineage>
        <taxon>Eukaryota</taxon>
        <taxon>Viridiplantae</taxon>
        <taxon>Streptophyta</taxon>
        <taxon>Embryophyta</taxon>
        <taxon>Tracheophyta</taxon>
        <taxon>Spermatophyta</taxon>
        <taxon>Magnoliopsida</taxon>
        <taxon>eudicotyledons</taxon>
        <taxon>Gunneridae</taxon>
        <taxon>Pentapetalae</taxon>
        <taxon>rosids</taxon>
        <taxon>fabids</taxon>
        <taxon>Fabales</taxon>
        <taxon>Fabaceae</taxon>
        <taxon>Papilionoideae</taxon>
        <taxon>50 kb inversion clade</taxon>
        <taxon>NPAAA clade</taxon>
        <taxon>indigoferoid/millettioid clade</taxon>
        <taxon>Phaseoleae</taxon>
        <taxon>Clitoria</taxon>
    </lineage>
</organism>